<reference evidence="3 4" key="1">
    <citation type="journal article" date="2014" name="Genome Announc.">
        <title>Genome Sequence and Methylome of Soil Bacterium Gemmatirosa kalamazoonensis KBS708T, a Member of the Rarely Cultivated Gemmatimonadetes Phylum.</title>
        <authorList>
            <person name="Debruyn J.M."/>
            <person name="Radosevich M."/>
            <person name="Wommack K.E."/>
            <person name="Polson S.W."/>
            <person name="Hauser L.J."/>
            <person name="Fawaz M.N."/>
            <person name="Korlach J."/>
            <person name="Tsai Y.C."/>
        </authorList>
    </citation>
    <scope>NUCLEOTIDE SEQUENCE [LARGE SCALE GENOMIC DNA]</scope>
    <source>
        <strain evidence="3 4">KBS708</strain>
        <plasmid evidence="4">Plasmid 1</plasmid>
    </source>
</reference>
<proteinExistence type="predicted"/>
<organism evidence="3 4">
    <name type="scientific">Gemmatirosa kalamazoonensis</name>
    <dbReference type="NCBI Taxonomy" id="861299"/>
    <lineage>
        <taxon>Bacteria</taxon>
        <taxon>Pseudomonadati</taxon>
        <taxon>Gemmatimonadota</taxon>
        <taxon>Gemmatimonadia</taxon>
        <taxon>Gemmatimonadales</taxon>
        <taxon>Gemmatimonadaceae</taxon>
        <taxon>Gemmatirosa</taxon>
    </lineage>
</organism>
<dbReference type="AlphaFoldDB" id="W0RPU7"/>
<dbReference type="SUPFAM" id="SSF56601">
    <property type="entry name" value="beta-lactamase/transpeptidase-like"/>
    <property type="match status" value="1"/>
</dbReference>
<feature type="chain" id="PRO_5004795821" evidence="1">
    <location>
        <begin position="23"/>
        <end position="461"/>
    </location>
</feature>
<dbReference type="Proteomes" id="UP000019151">
    <property type="component" value="Plasmid 1"/>
</dbReference>
<dbReference type="RefSeq" id="WP_104023349.1">
    <property type="nucleotide sequence ID" value="NZ_CP007129.1"/>
</dbReference>
<evidence type="ECO:0000313" key="3">
    <source>
        <dbReference type="EMBL" id="AHG93029.1"/>
    </source>
</evidence>
<dbReference type="KEGG" id="gba:J421_5494"/>
<dbReference type="PANTHER" id="PTHR46825:SF9">
    <property type="entry name" value="BETA-LACTAMASE-RELATED DOMAIN-CONTAINING PROTEIN"/>
    <property type="match status" value="1"/>
</dbReference>
<dbReference type="Pfam" id="PF00144">
    <property type="entry name" value="Beta-lactamase"/>
    <property type="match status" value="1"/>
</dbReference>
<evidence type="ECO:0000256" key="1">
    <source>
        <dbReference type="SAM" id="SignalP"/>
    </source>
</evidence>
<dbReference type="HOGENOM" id="CLU_020027_0_2_0"/>
<dbReference type="Gene3D" id="3.40.710.10">
    <property type="entry name" value="DD-peptidase/beta-lactamase superfamily"/>
    <property type="match status" value="1"/>
</dbReference>
<geneLocation type="plasmid" evidence="3 4">
    <name>1</name>
</geneLocation>
<dbReference type="EMBL" id="CP007129">
    <property type="protein sequence ID" value="AHG93029.1"/>
    <property type="molecule type" value="Genomic_DNA"/>
</dbReference>
<sequence>MHRLSRLTALLVVLPGALGAQHADPLPARVDSIATRVLAATGVPSASVAVVRHDSIVYAQAYGLARLDPRTPATPAMRYGIGSISKQFTAAAVLLLQEEGKLRLDDPVERWVPGLTRGRDVTIRQLLSHTSGYQDFWPQDYVPPEMQRPVSADAILARWAKRPLDFEPGTRWQYSNTNFVIAALAVEKASGVPFWQFVKTRLLDPLGIAAVDFDTRGPSAVEPQGYLRYGLGPLRPAIPTGAGWMWGAGELAMTARDLAAWDRSVIEQRLLRPESYRELERDVLLASGVSSGYGLGVDVGTTAGHRAISHGGEVAGFVAQNIVFPDDSAAVVVLTNQDATSAAGTIAQGVASLLFTTEDALTQGRAERARAIFAGLQKGTIDRSLFTPDANAYFSAQALADFAAGLAPLGTPTAFVQTGQSLRGGMTLRSYRATFPGRVLRVWTFETPDGKLEQYQIAPVG</sequence>
<keyword evidence="3" id="KW-0614">Plasmid</keyword>
<dbReference type="InParanoid" id="W0RPU7"/>
<evidence type="ECO:0000313" key="4">
    <source>
        <dbReference type="Proteomes" id="UP000019151"/>
    </source>
</evidence>
<keyword evidence="4" id="KW-1185">Reference proteome</keyword>
<dbReference type="InterPro" id="IPR001466">
    <property type="entry name" value="Beta-lactam-related"/>
</dbReference>
<name>W0RPU7_9BACT</name>
<protein>
    <submittedName>
        <fullName evidence="3">Beta-lactamase</fullName>
    </submittedName>
</protein>
<accession>W0RPU7</accession>
<evidence type="ECO:0000259" key="2">
    <source>
        <dbReference type="Pfam" id="PF00144"/>
    </source>
</evidence>
<keyword evidence="1" id="KW-0732">Signal</keyword>
<gene>
    <name evidence="3" type="ORF">J421_5494</name>
</gene>
<dbReference type="InterPro" id="IPR050491">
    <property type="entry name" value="AmpC-like"/>
</dbReference>
<dbReference type="InterPro" id="IPR012338">
    <property type="entry name" value="Beta-lactam/transpept-like"/>
</dbReference>
<dbReference type="PATRIC" id="fig|861299.3.peg.5530"/>
<feature type="domain" description="Beta-lactamase-related" evidence="2">
    <location>
        <begin position="31"/>
        <end position="340"/>
    </location>
</feature>
<feature type="signal peptide" evidence="1">
    <location>
        <begin position="1"/>
        <end position="22"/>
    </location>
</feature>
<dbReference type="OrthoDB" id="9803467at2"/>
<dbReference type="PANTHER" id="PTHR46825">
    <property type="entry name" value="D-ALANYL-D-ALANINE-CARBOXYPEPTIDASE/ENDOPEPTIDASE AMPH"/>
    <property type="match status" value="1"/>
</dbReference>